<dbReference type="OrthoDB" id="6159439at2759"/>
<proteinExistence type="predicted"/>
<dbReference type="GO" id="GO:0000978">
    <property type="term" value="F:RNA polymerase II cis-regulatory region sequence-specific DNA binding"/>
    <property type="evidence" value="ECO:0007669"/>
    <property type="project" value="TreeGrafter"/>
</dbReference>
<dbReference type="PROSITE" id="PS00027">
    <property type="entry name" value="HOMEOBOX_1"/>
    <property type="match status" value="1"/>
</dbReference>
<dbReference type="PANTHER" id="PTHR24327">
    <property type="entry name" value="HOMEOBOX PROTEIN"/>
    <property type="match status" value="1"/>
</dbReference>
<dbReference type="EMBL" id="KN832974">
    <property type="protein sequence ID" value="KIM89801.1"/>
    <property type="molecule type" value="Genomic_DNA"/>
</dbReference>
<dbReference type="CDD" id="cd00086">
    <property type="entry name" value="homeodomain"/>
    <property type="match status" value="1"/>
</dbReference>
<dbReference type="GO" id="GO:0000981">
    <property type="term" value="F:DNA-binding transcription factor activity, RNA polymerase II-specific"/>
    <property type="evidence" value="ECO:0007669"/>
    <property type="project" value="InterPro"/>
</dbReference>
<keyword evidence="3 4" id="KW-0539">Nucleus</keyword>
<keyword evidence="1 4" id="KW-0238">DNA-binding</keyword>
<dbReference type="HOGENOM" id="CLU_2606838_0_0_1"/>
<keyword evidence="2 4" id="KW-0371">Homeobox</keyword>
<evidence type="ECO:0000256" key="3">
    <source>
        <dbReference type="ARBA" id="ARBA00023242"/>
    </source>
</evidence>
<comment type="subcellular location">
    <subcellularLocation>
        <location evidence="4 5">Nucleus</location>
    </subcellularLocation>
</comment>
<feature type="DNA-binding region" description="Homeobox" evidence="4">
    <location>
        <begin position="12"/>
        <end position="71"/>
    </location>
</feature>
<evidence type="ECO:0000256" key="4">
    <source>
        <dbReference type="PROSITE-ProRule" id="PRU00108"/>
    </source>
</evidence>
<dbReference type="InterPro" id="IPR017970">
    <property type="entry name" value="Homeobox_CS"/>
</dbReference>
<dbReference type="AlphaFoldDB" id="A0A0C3GGP9"/>
<evidence type="ECO:0000256" key="2">
    <source>
        <dbReference type="ARBA" id="ARBA00023155"/>
    </source>
</evidence>
<dbReference type="SMART" id="SM00389">
    <property type="entry name" value="HOX"/>
    <property type="match status" value="1"/>
</dbReference>
<dbReference type="Gene3D" id="1.10.10.60">
    <property type="entry name" value="Homeodomain-like"/>
    <property type="match status" value="1"/>
</dbReference>
<reference evidence="8" key="2">
    <citation type="submission" date="2015-01" db="EMBL/GenBank/DDBJ databases">
        <title>Evolutionary Origins and Diversification of the Mycorrhizal Mutualists.</title>
        <authorList>
            <consortium name="DOE Joint Genome Institute"/>
            <consortium name="Mycorrhizal Genomics Consortium"/>
            <person name="Kohler A."/>
            <person name="Kuo A."/>
            <person name="Nagy L.G."/>
            <person name="Floudas D."/>
            <person name="Copeland A."/>
            <person name="Barry K.W."/>
            <person name="Cichocki N."/>
            <person name="Veneault-Fourrey C."/>
            <person name="LaButti K."/>
            <person name="Lindquist E.A."/>
            <person name="Lipzen A."/>
            <person name="Lundell T."/>
            <person name="Morin E."/>
            <person name="Murat C."/>
            <person name="Riley R."/>
            <person name="Ohm R."/>
            <person name="Sun H."/>
            <person name="Tunlid A."/>
            <person name="Henrissat B."/>
            <person name="Grigoriev I.V."/>
            <person name="Hibbett D.S."/>
            <person name="Martin F."/>
        </authorList>
    </citation>
    <scope>NUCLEOTIDE SEQUENCE [LARGE SCALE GENOMIC DNA]</scope>
    <source>
        <strain evidence="8">F 1598</strain>
    </source>
</reference>
<accession>A0A0C3GGP9</accession>
<gene>
    <name evidence="7" type="ORF">PILCRDRAFT_812596</name>
</gene>
<name>A0A0C3GGP9_PILCF</name>
<dbReference type="PANTHER" id="PTHR24327:SF41">
    <property type="entry name" value="BRAIN-SPECIFIC HOMEOBOX PROTEIN"/>
    <property type="match status" value="1"/>
</dbReference>
<reference evidence="7 8" key="1">
    <citation type="submission" date="2014-04" db="EMBL/GenBank/DDBJ databases">
        <authorList>
            <consortium name="DOE Joint Genome Institute"/>
            <person name="Kuo A."/>
            <person name="Tarkka M."/>
            <person name="Buscot F."/>
            <person name="Kohler A."/>
            <person name="Nagy L.G."/>
            <person name="Floudas D."/>
            <person name="Copeland A."/>
            <person name="Barry K.W."/>
            <person name="Cichocki N."/>
            <person name="Veneault-Fourrey C."/>
            <person name="LaButti K."/>
            <person name="Lindquist E.A."/>
            <person name="Lipzen A."/>
            <person name="Lundell T."/>
            <person name="Morin E."/>
            <person name="Murat C."/>
            <person name="Sun H."/>
            <person name="Tunlid A."/>
            <person name="Henrissat B."/>
            <person name="Grigoriev I.V."/>
            <person name="Hibbett D.S."/>
            <person name="Martin F."/>
            <person name="Nordberg H.P."/>
            <person name="Cantor M.N."/>
            <person name="Hua S.X."/>
        </authorList>
    </citation>
    <scope>NUCLEOTIDE SEQUENCE [LARGE SCALE GENOMIC DNA]</scope>
    <source>
        <strain evidence="7 8">F 1598</strain>
    </source>
</reference>
<dbReference type="SUPFAM" id="SSF46689">
    <property type="entry name" value="Homeodomain-like"/>
    <property type="match status" value="1"/>
</dbReference>
<dbReference type="InterPro" id="IPR050460">
    <property type="entry name" value="Distal-less_Homeobox_TF"/>
</dbReference>
<evidence type="ECO:0000313" key="8">
    <source>
        <dbReference type="Proteomes" id="UP000054166"/>
    </source>
</evidence>
<dbReference type="InParanoid" id="A0A0C3GGP9"/>
<feature type="domain" description="Homeobox" evidence="6">
    <location>
        <begin position="10"/>
        <end position="70"/>
    </location>
</feature>
<dbReference type="InterPro" id="IPR009057">
    <property type="entry name" value="Homeodomain-like_sf"/>
</dbReference>
<evidence type="ECO:0000256" key="5">
    <source>
        <dbReference type="RuleBase" id="RU000682"/>
    </source>
</evidence>
<evidence type="ECO:0000313" key="7">
    <source>
        <dbReference type="EMBL" id="KIM89801.1"/>
    </source>
</evidence>
<dbReference type="PROSITE" id="PS50071">
    <property type="entry name" value="HOMEOBOX_2"/>
    <property type="match status" value="1"/>
</dbReference>
<keyword evidence="8" id="KW-1185">Reference proteome</keyword>
<dbReference type="InterPro" id="IPR001356">
    <property type="entry name" value="HD"/>
</dbReference>
<evidence type="ECO:0000256" key="1">
    <source>
        <dbReference type="ARBA" id="ARBA00023125"/>
    </source>
</evidence>
<protein>
    <recommendedName>
        <fullName evidence="6">Homeobox domain-containing protein</fullName>
    </recommendedName>
</protein>
<sequence>MNTTQDKQAKRTWKVRSKLDSTQSKMLADFYESQIYPSRDEMASLANEAGLPYKIVKTWFHNRRQREREREVSNIIDET</sequence>
<evidence type="ECO:0000259" key="6">
    <source>
        <dbReference type="PROSITE" id="PS50071"/>
    </source>
</evidence>
<organism evidence="7 8">
    <name type="scientific">Piloderma croceum (strain F 1598)</name>
    <dbReference type="NCBI Taxonomy" id="765440"/>
    <lineage>
        <taxon>Eukaryota</taxon>
        <taxon>Fungi</taxon>
        <taxon>Dikarya</taxon>
        <taxon>Basidiomycota</taxon>
        <taxon>Agaricomycotina</taxon>
        <taxon>Agaricomycetes</taxon>
        <taxon>Agaricomycetidae</taxon>
        <taxon>Atheliales</taxon>
        <taxon>Atheliaceae</taxon>
        <taxon>Piloderma</taxon>
    </lineage>
</organism>
<dbReference type="GO" id="GO:0005634">
    <property type="term" value="C:nucleus"/>
    <property type="evidence" value="ECO:0007669"/>
    <property type="project" value="UniProtKB-SubCell"/>
</dbReference>
<dbReference type="Proteomes" id="UP000054166">
    <property type="component" value="Unassembled WGS sequence"/>
</dbReference>
<dbReference type="Pfam" id="PF00046">
    <property type="entry name" value="Homeodomain"/>
    <property type="match status" value="1"/>
</dbReference>